<dbReference type="PaxDb" id="3635-A0A1U8KP59"/>
<sequence length="349" mass="39588">MREEETVKQYADRIMAVVNSIRLLGEHFDEAGIVEKVLSTFPERYEPKISSLEDSRDLVSIFLTELINTFYAQEQRRASRAEDHQEGAFQAKTREASSINAHKGKKFWKNRPQPDTARSNDQPCRYCKRAGHPEDRCWFRPDAQPKVEAQIAEDSSDHEEQVFTMSCSAAEKKCSKGWLLDSGRTNHMSPDASLFKTLDRSCKTKVKVGNGQFIKAEGKGEVLIRTPTGNKVISNVLLVPEIDRNLLSIAQLLEKGYSVVFKDKQCQIVDPSGSSLMTVTMSDKCFEVHWPNDSKSAYITSTDDSELLHQRLGHANFRSMARMAREGLAEKFTNSVEHDDVCEVCQMRK</sequence>
<dbReference type="InterPro" id="IPR054722">
    <property type="entry name" value="PolX-like_BBD"/>
</dbReference>
<name>A0A1U8KP59_GOSHI</name>
<evidence type="ECO:0008006" key="6">
    <source>
        <dbReference type="Google" id="ProtNLM"/>
    </source>
</evidence>
<feature type="domain" description="Retrovirus-related Pol polyprotein from transposon TNT 1-94-like beta-barrel" evidence="3">
    <location>
        <begin position="178"/>
        <end position="257"/>
    </location>
</feature>
<reference evidence="4" key="1">
    <citation type="journal article" date="2020" name="Nat. Genet.">
        <title>Genomic diversifications of five Gossypium allopolyploid species and their impact on cotton improvement.</title>
        <authorList>
            <person name="Chen Z.J."/>
            <person name="Sreedasyam A."/>
            <person name="Ando A."/>
            <person name="Song Q."/>
            <person name="De Santiago L.M."/>
            <person name="Hulse-Kemp A.M."/>
            <person name="Ding M."/>
            <person name="Ye W."/>
            <person name="Kirkbride R.C."/>
            <person name="Jenkins J."/>
            <person name="Plott C."/>
            <person name="Lovell J."/>
            <person name="Lin Y.M."/>
            <person name="Vaughn R."/>
            <person name="Liu B."/>
            <person name="Simpson S."/>
            <person name="Scheffler B.E."/>
            <person name="Wen L."/>
            <person name="Saski C.A."/>
            <person name="Grover C.E."/>
            <person name="Hu G."/>
            <person name="Conover J.L."/>
            <person name="Carlson J.W."/>
            <person name="Shu S."/>
            <person name="Boston L.B."/>
            <person name="Williams M."/>
            <person name="Peterson D.G."/>
            <person name="McGee K."/>
            <person name="Jones D.C."/>
            <person name="Wendel J.F."/>
            <person name="Stelly D.M."/>
            <person name="Grimwood J."/>
            <person name="Schmutz J."/>
        </authorList>
    </citation>
    <scope>NUCLEOTIDE SEQUENCE [LARGE SCALE GENOMIC DNA]</scope>
    <source>
        <strain evidence="4">cv. TM-1</strain>
    </source>
</reference>
<dbReference type="STRING" id="3635.A0A1U8KP59"/>
<feature type="region of interest" description="Disordered" evidence="1">
    <location>
        <begin position="78"/>
        <end position="123"/>
    </location>
</feature>
<evidence type="ECO:0000259" key="3">
    <source>
        <dbReference type="Pfam" id="PF22936"/>
    </source>
</evidence>
<evidence type="ECO:0000313" key="4">
    <source>
        <dbReference type="Proteomes" id="UP000818029"/>
    </source>
</evidence>
<dbReference type="Pfam" id="PF13976">
    <property type="entry name" value="gag_pre-integrs"/>
    <property type="match status" value="1"/>
</dbReference>
<dbReference type="Proteomes" id="UP000818029">
    <property type="component" value="Chromosome D13"/>
</dbReference>
<dbReference type="InterPro" id="IPR025724">
    <property type="entry name" value="GAG-pre-integrase_dom"/>
</dbReference>
<dbReference type="Pfam" id="PF22936">
    <property type="entry name" value="Pol_BBD"/>
    <property type="match status" value="1"/>
</dbReference>
<dbReference type="AlphaFoldDB" id="A0A1U8KP59"/>
<dbReference type="Pfam" id="PF14223">
    <property type="entry name" value="Retrotran_gag_2"/>
    <property type="match status" value="1"/>
</dbReference>
<dbReference type="OrthoDB" id="1728030at2759"/>
<evidence type="ECO:0000313" key="5">
    <source>
        <dbReference type="RefSeq" id="XP_016704257.1"/>
    </source>
</evidence>
<protein>
    <recommendedName>
        <fullName evidence="6">GAG-pre-integrase domain-containing protein</fullName>
    </recommendedName>
</protein>
<dbReference type="RefSeq" id="XP_016704257.1">
    <property type="nucleotide sequence ID" value="XM_016848768.1"/>
</dbReference>
<accession>A0A1U8KP59</accession>
<reference evidence="5" key="2">
    <citation type="submission" date="2025-08" db="UniProtKB">
        <authorList>
            <consortium name="RefSeq"/>
        </authorList>
    </citation>
    <scope>IDENTIFICATION</scope>
</reference>
<dbReference type="PANTHER" id="PTHR35317">
    <property type="entry name" value="OS04G0629600 PROTEIN"/>
    <property type="match status" value="1"/>
</dbReference>
<evidence type="ECO:0000259" key="2">
    <source>
        <dbReference type="Pfam" id="PF13976"/>
    </source>
</evidence>
<dbReference type="PANTHER" id="PTHR35317:SF31">
    <property type="entry name" value="DUF4219 DOMAIN-CONTAINING PROTEIN"/>
    <property type="match status" value="1"/>
</dbReference>
<organism evidence="4 5">
    <name type="scientific">Gossypium hirsutum</name>
    <name type="common">Upland cotton</name>
    <name type="synonym">Gossypium mexicanum</name>
    <dbReference type="NCBI Taxonomy" id="3635"/>
    <lineage>
        <taxon>Eukaryota</taxon>
        <taxon>Viridiplantae</taxon>
        <taxon>Streptophyta</taxon>
        <taxon>Embryophyta</taxon>
        <taxon>Tracheophyta</taxon>
        <taxon>Spermatophyta</taxon>
        <taxon>Magnoliopsida</taxon>
        <taxon>eudicotyledons</taxon>
        <taxon>Gunneridae</taxon>
        <taxon>Pentapetalae</taxon>
        <taxon>rosids</taxon>
        <taxon>malvids</taxon>
        <taxon>Malvales</taxon>
        <taxon>Malvaceae</taxon>
        <taxon>Malvoideae</taxon>
        <taxon>Gossypium</taxon>
    </lineage>
</organism>
<dbReference type="KEGG" id="ghi:107919280"/>
<proteinExistence type="predicted"/>
<dbReference type="GeneID" id="107919280"/>
<keyword evidence="4" id="KW-1185">Reference proteome</keyword>
<feature type="domain" description="GAG-pre-integrase" evidence="2">
    <location>
        <begin position="293"/>
        <end position="349"/>
    </location>
</feature>
<evidence type="ECO:0000256" key="1">
    <source>
        <dbReference type="SAM" id="MobiDB-lite"/>
    </source>
</evidence>
<gene>
    <name evidence="5" type="primary">LOC107919280</name>
</gene>